<dbReference type="PANTHER" id="PTHR42923">
    <property type="entry name" value="PROTOPORPHYRINOGEN OXIDASE"/>
    <property type="match status" value="1"/>
</dbReference>
<keyword evidence="2" id="KW-1185">Reference proteome</keyword>
<proteinExistence type="predicted"/>
<sequence length="411" mass="44599">MAVIGSGLAGLAAACALKARHEVTLFERHDRLGMDALSLDLGPQRLDVPMRVVYEGYYPTLARLYREAGVVLEPVEYSGTFTRGDRTYLSYRNLRIGGRALPWLRGWRALRRETLPLVRDALRFFGTAAAQRQRSAGSGRTLDEHLRAQRYSPAFADGFLLPLVAGIGTCTLEAAQRYPAEVVLGYFAAGLFSAPVQRARGGVADVVARLSAGVQHLRLSASVEAVRDAPHGVEVHADGQAQRFDHVVLATQADHALRLLPAGDGDREALACFRYQSSTVVMHRDPGLAPPDRRLWGPVNFILSPDQAAPMATIWMNPLHPGLAGDVFQTWNPHREPQPGQLLHRVAVQRPVVDEESQRGLARLQALHRQAGRRRWYCGAYAAPGIPLLESAAASGLAAAACIDAASGVPA</sequence>
<dbReference type="GO" id="GO:0016491">
    <property type="term" value="F:oxidoreductase activity"/>
    <property type="evidence" value="ECO:0007669"/>
    <property type="project" value="TreeGrafter"/>
</dbReference>
<dbReference type="Pfam" id="PF13450">
    <property type="entry name" value="NAD_binding_8"/>
    <property type="match status" value="1"/>
</dbReference>
<dbReference type="InterPro" id="IPR050464">
    <property type="entry name" value="Zeta_carotene_desat/Oxidored"/>
</dbReference>
<name>A0A0K8P1I5_PISS1</name>
<protein>
    <recommendedName>
        <fullName evidence="3">Amine oxidase, flavin-containing</fullName>
    </recommendedName>
</protein>
<dbReference type="SUPFAM" id="SSF51905">
    <property type="entry name" value="FAD/NAD(P)-binding domain"/>
    <property type="match status" value="1"/>
</dbReference>
<gene>
    <name evidence="1" type="ORF">ISF6_2239</name>
</gene>
<dbReference type="EMBL" id="BBYR01000035">
    <property type="protein sequence ID" value="GAP36399.1"/>
    <property type="molecule type" value="Genomic_DNA"/>
</dbReference>
<accession>A0A0K8P1I5</accession>
<dbReference type="Gene3D" id="1.10.3110.10">
    <property type="entry name" value="protoporphyrinogen ix oxidase, domain 3"/>
    <property type="match status" value="1"/>
</dbReference>
<dbReference type="PANTHER" id="PTHR42923:SF17">
    <property type="entry name" value="AMINE OXIDASE DOMAIN-CONTAINING PROTEIN"/>
    <property type="match status" value="1"/>
</dbReference>
<comment type="caution">
    <text evidence="1">The sequence shown here is derived from an EMBL/GenBank/DDBJ whole genome shotgun (WGS) entry which is preliminary data.</text>
</comment>
<dbReference type="Gene3D" id="3.90.660.20">
    <property type="entry name" value="Protoporphyrinogen oxidase, mitochondrial, domain 2"/>
    <property type="match status" value="1"/>
</dbReference>
<dbReference type="AlphaFoldDB" id="A0A0K8P1I5"/>
<evidence type="ECO:0008006" key="3">
    <source>
        <dbReference type="Google" id="ProtNLM"/>
    </source>
</evidence>
<dbReference type="InterPro" id="IPR036188">
    <property type="entry name" value="FAD/NAD-bd_sf"/>
</dbReference>
<reference evidence="1 2" key="2">
    <citation type="journal article" date="2016" name="Science">
        <title>A bacterium that degrades and assimilates poly(ethylene terephthalate).</title>
        <authorList>
            <person name="Yoshida S."/>
            <person name="Hiraga K."/>
            <person name="Takehana T."/>
            <person name="Taniguchi I."/>
            <person name="Yamaji H."/>
            <person name="Maeda Y."/>
            <person name="Toyohara K."/>
            <person name="Miyamoto K."/>
            <person name="Kimura Y."/>
            <person name="Oda K."/>
        </authorList>
    </citation>
    <scope>NUCLEOTIDE SEQUENCE [LARGE SCALE GENOMIC DNA]</scope>
    <source>
        <strain evidence="2">NBRC 110686 / TISTR 2288 / 201-F6</strain>
    </source>
</reference>
<reference evidence="2" key="1">
    <citation type="submission" date="2015-07" db="EMBL/GenBank/DDBJ databases">
        <title>Discovery of a poly(ethylene terephthalate assimilation.</title>
        <authorList>
            <person name="Yoshida S."/>
            <person name="Hiraga K."/>
            <person name="Takehana T."/>
            <person name="Taniguchi I."/>
            <person name="Yamaji H."/>
            <person name="Maeda Y."/>
            <person name="Toyohara K."/>
            <person name="Miyamoto K."/>
            <person name="Kimura Y."/>
            <person name="Oda K."/>
        </authorList>
    </citation>
    <scope>NUCLEOTIDE SEQUENCE [LARGE SCALE GENOMIC DNA]</scope>
    <source>
        <strain evidence="2">NBRC 110686 / TISTR 2288 / 201-F6</strain>
    </source>
</reference>
<evidence type="ECO:0000313" key="2">
    <source>
        <dbReference type="Proteomes" id="UP000037660"/>
    </source>
</evidence>
<evidence type="ECO:0000313" key="1">
    <source>
        <dbReference type="EMBL" id="GAP36399.1"/>
    </source>
</evidence>
<dbReference type="STRING" id="1547922.ISF6_2239"/>
<organism evidence="1 2">
    <name type="scientific">Piscinibacter sakaiensis</name>
    <name type="common">Ideonella sakaiensis</name>
    <dbReference type="NCBI Taxonomy" id="1547922"/>
    <lineage>
        <taxon>Bacteria</taxon>
        <taxon>Pseudomonadati</taxon>
        <taxon>Pseudomonadota</taxon>
        <taxon>Betaproteobacteria</taxon>
        <taxon>Burkholderiales</taxon>
        <taxon>Sphaerotilaceae</taxon>
        <taxon>Piscinibacter</taxon>
    </lineage>
</organism>
<dbReference type="Proteomes" id="UP000037660">
    <property type="component" value="Unassembled WGS sequence"/>
</dbReference>
<dbReference type="Gene3D" id="3.50.50.60">
    <property type="entry name" value="FAD/NAD(P)-binding domain"/>
    <property type="match status" value="1"/>
</dbReference>